<dbReference type="RefSeq" id="WP_135752700.1">
    <property type="nucleotide sequence ID" value="NZ_JAMQPS010000013.1"/>
</dbReference>
<proteinExistence type="predicted"/>
<dbReference type="EMBL" id="JAMQQD010000016">
    <property type="protein sequence ID" value="MCW7517253.1"/>
    <property type="molecule type" value="Genomic_DNA"/>
</dbReference>
<gene>
    <name evidence="1" type="ORF">ND810_18945</name>
</gene>
<dbReference type="AlphaFoldDB" id="A0AAW5VA93"/>
<name>A0AAW5VA93_9LEPT</name>
<comment type="caution">
    <text evidence="1">The sequence shown here is derived from an EMBL/GenBank/DDBJ whole genome shotgun (WGS) entry which is preliminary data.</text>
</comment>
<evidence type="ECO:0000313" key="1">
    <source>
        <dbReference type="EMBL" id="MCW7517253.1"/>
    </source>
</evidence>
<accession>A0AAW5VA93</accession>
<protein>
    <recommendedName>
        <fullName evidence="3">YARHG domain-containing protein</fullName>
    </recommendedName>
</protein>
<organism evidence="1 2">
    <name type="scientific">Leptospira levettii</name>
    <dbReference type="NCBI Taxonomy" id="2023178"/>
    <lineage>
        <taxon>Bacteria</taxon>
        <taxon>Pseudomonadati</taxon>
        <taxon>Spirochaetota</taxon>
        <taxon>Spirochaetia</taxon>
        <taxon>Leptospirales</taxon>
        <taxon>Leptospiraceae</taxon>
        <taxon>Leptospira</taxon>
    </lineage>
</organism>
<reference evidence="1" key="1">
    <citation type="submission" date="2022-06" db="EMBL/GenBank/DDBJ databases">
        <title>Leptospira isolates from biofilms formed at urban environments.</title>
        <authorList>
            <person name="Ribeiro P.S."/>
            <person name="Sousa T."/>
            <person name="Carvalho N."/>
            <person name="Aburjaile F."/>
            <person name="Neves F."/>
            <person name="Oliveira D."/>
            <person name="Blanco L."/>
            <person name="Lima J."/>
            <person name="Costa F."/>
            <person name="Brenig B."/>
            <person name="Soares S."/>
            <person name="Ramos R."/>
            <person name="Goes-Neto A."/>
            <person name="Matiuzzi M."/>
            <person name="Azevedo V."/>
            <person name="Ristow P."/>
        </authorList>
    </citation>
    <scope>NUCLEOTIDE SEQUENCE</scope>
    <source>
        <strain evidence="1">VSF7</strain>
    </source>
</reference>
<dbReference type="Proteomes" id="UP001209694">
    <property type="component" value="Unassembled WGS sequence"/>
</dbReference>
<evidence type="ECO:0008006" key="3">
    <source>
        <dbReference type="Google" id="ProtNLM"/>
    </source>
</evidence>
<sequence>MNKKINYIASILFIILHGIFCISTNTHRILKSSTKVKLEDQTKNEYIFSDLKYNINNKGIFIKYNSNGSLQKIFSNEEIHNNYEYFLSSECKTNTSYLNYKLNENDTLKKWEHRFNESYNLCNSNFYWTIEDGNITLTERMEYWKNFTVLSIISIGTFPILEGINYLSLPKRNDFITKTDIVSDLKKAVPIETKSLFFDIFSNNELIGKGNANSGFISHENLEKNIVDGLIKIEFRIKDEVVFSDEIDLIRYYKLYPSKRKDFIRRQGENLVEIVQVVRKIGTYSDIYQDLISEETIRNELETEIENIFIEKRECKLLKDKIKFYSKYFHNTQIEKTKLALAISLDECSNSLLLELNK</sequence>
<evidence type="ECO:0000313" key="2">
    <source>
        <dbReference type="Proteomes" id="UP001209694"/>
    </source>
</evidence>